<reference evidence="2" key="1">
    <citation type="submission" date="2019-08" db="EMBL/GenBank/DDBJ databases">
        <title>The genome of the North American firefly Photinus pyralis.</title>
        <authorList>
            <consortium name="Photinus pyralis genome working group"/>
            <person name="Fallon T.R."/>
            <person name="Sander Lower S.E."/>
            <person name="Weng J.-K."/>
        </authorList>
    </citation>
    <scope>NUCLEOTIDE SEQUENCE</scope>
    <source>
        <strain evidence="2">TRF0915ILg1</strain>
        <tissue evidence="2">Whole body</tissue>
    </source>
</reference>
<evidence type="ECO:0000313" key="2">
    <source>
        <dbReference type="EMBL" id="KAF2905253.1"/>
    </source>
</evidence>
<comment type="caution">
    <text evidence="2">The sequence shown here is derived from an EMBL/GenBank/DDBJ whole genome shotgun (WGS) entry which is preliminary data.</text>
</comment>
<proteinExistence type="predicted"/>
<accession>A0A8K0DLC0</accession>
<dbReference type="Proteomes" id="UP000801492">
    <property type="component" value="Unassembled WGS sequence"/>
</dbReference>
<feature type="compositionally biased region" description="Basic and acidic residues" evidence="1">
    <location>
        <begin position="35"/>
        <end position="52"/>
    </location>
</feature>
<dbReference type="OrthoDB" id="6779804at2759"/>
<organism evidence="2 3">
    <name type="scientific">Ignelater luminosus</name>
    <name type="common">Cucubano</name>
    <name type="synonym">Pyrophorus luminosus</name>
    <dbReference type="NCBI Taxonomy" id="2038154"/>
    <lineage>
        <taxon>Eukaryota</taxon>
        <taxon>Metazoa</taxon>
        <taxon>Ecdysozoa</taxon>
        <taxon>Arthropoda</taxon>
        <taxon>Hexapoda</taxon>
        <taxon>Insecta</taxon>
        <taxon>Pterygota</taxon>
        <taxon>Neoptera</taxon>
        <taxon>Endopterygota</taxon>
        <taxon>Coleoptera</taxon>
        <taxon>Polyphaga</taxon>
        <taxon>Elateriformia</taxon>
        <taxon>Elateroidea</taxon>
        <taxon>Elateridae</taxon>
        <taxon>Agrypninae</taxon>
        <taxon>Pyrophorini</taxon>
        <taxon>Ignelater</taxon>
    </lineage>
</organism>
<dbReference type="AlphaFoldDB" id="A0A8K0DLC0"/>
<evidence type="ECO:0000313" key="3">
    <source>
        <dbReference type="Proteomes" id="UP000801492"/>
    </source>
</evidence>
<gene>
    <name evidence="2" type="ORF">ILUMI_00923</name>
</gene>
<keyword evidence="3" id="KW-1185">Reference proteome</keyword>
<evidence type="ECO:0000256" key="1">
    <source>
        <dbReference type="SAM" id="MobiDB-lite"/>
    </source>
</evidence>
<protein>
    <submittedName>
        <fullName evidence="2">Uncharacterized protein</fullName>
    </submittedName>
</protein>
<dbReference type="EMBL" id="VTPC01000577">
    <property type="protein sequence ID" value="KAF2905253.1"/>
    <property type="molecule type" value="Genomic_DNA"/>
</dbReference>
<name>A0A8K0DLC0_IGNLU</name>
<sequence length="135" mass="15979">MSYEAEQDRLLRLLQEVEEERKVSVDEESDLMENNVEKRTKETNTEQKGDCEEECAERPLKVPRMSAFLGKDKRVTWNKHNISNKKTRTRKCNIVTPLPDVRPCTKNVKTVYECWNLFFCDKILEILVENTNKKI</sequence>
<feature type="region of interest" description="Disordered" evidence="1">
    <location>
        <begin position="22"/>
        <end position="52"/>
    </location>
</feature>